<dbReference type="AlphaFoldDB" id="A0A016X1D9"/>
<comment type="caution">
    <text evidence="2">The sequence shown here is derived from an EMBL/GenBank/DDBJ whole genome shotgun (WGS) entry which is preliminary data.</text>
</comment>
<dbReference type="OrthoDB" id="5903325at2759"/>
<name>A0A016X1D9_9BILA</name>
<accession>A0A016X1D9</accession>
<feature type="region of interest" description="Disordered" evidence="1">
    <location>
        <begin position="28"/>
        <end position="66"/>
    </location>
</feature>
<reference evidence="3" key="1">
    <citation type="journal article" date="2015" name="Nat. Genet.">
        <title>The genome and transcriptome of the zoonotic hookworm Ancylostoma ceylanicum identify infection-specific gene families.</title>
        <authorList>
            <person name="Schwarz E.M."/>
            <person name="Hu Y."/>
            <person name="Antoshechkin I."/>
            <person name="Miller M.M."/>
            <person name="Sternberg P.W."/>
            <person name="Aroian R.V."/>
        </authorList>
    </citation>
    <scope>NUCLEOTIDE SEQUENCE</scope>
    <source>
        <strain evidence="3">HY135</strain>
    </source>
</reference>
<keyword evidence="3" id="KW-1185">Reference proteome</keyword>
<gene>
    <name evidence="2" type="primary">Acey_s0431.g1318</name>
    <name evidence="2" type="ORF">Y032_0431g1318</name>
</gene>
<evidence type="ECO:0000256" key="1">
    <source>
        <dbReference type="SAM" id="MobiDB-lite"/>
    </source>
</evidence>
<evidence type="ECO:0000313" key="3">
    <source>
        <dbReference type="Proteomes" id="UP000024635"/>
    </source>
</evidence>
<sequence>MVEEQAARINILEEEVRELRKLITEATTNAAKKPDTAQNAPAPVQMGPEGKPEAPAAIKPSTSGCSASQRYAPYNVPRFCHFCGCQGYSDSCRPVLNPSQRAEIIRSKKLCPKCLKRHSALCRKVTPCAYCGDPSHHRALCASSTAFEQRSKKLHHC</sequence>
<evidence type="ECO:0000313" key="2">
    <source>
        <dbReference type="EMBL" id="EYC45342.1"/>
    </source>
</evidence>
<dbReference type="Proteomes" id="UP000024635">
    <property type="component" value="Unassembled WGS sequence"/>
</dbReference>
<dbReference type="EMBL" id="JARK01000031">
    <property type="protein sequence ID" value="EYC45342.1"/>
    <property type="molecule type" value="Genomic_DNA"/>
</dbReference>
<proteinExistence type="predicted"/>
<protein>
    <submittedName>
        <fullName evidence="2">Uncharacterized protein</fullName>
    </submittedName>
</protein>
<organism evidence="2 3">
    <name type="scientific">Ancylostoma ceylanicum</name>
    <dbReference type="NCBI Taxonomy" id="53326"/>
    <lineage>
        <taxon>Eukaryota</taxon>
        <taxon>Metazoa</taxon>
        <taxon>Ecdysozoa</taxon>
        <taxon>Nematoda</taxon>
        <taxon>Chromadorea</taxon>
        <taxon>Rhabditida</taxon>
        <taxon>Rhabditina</taxon>
        <taxon>Rhabditomorpha</taxon>
        <taxon>Strongyloidea</taxon>
        <taxon>Ancylostomatidae</taxon>
        <taxon>Ancylostomatinae</taxon>
        <taxon>Ancylostoma</taxon>
    </lineage>
</organism>